<dbReference type="OrthoDB" id="2146436at2759"/>
<keyword evidence="4 8" id="KW-0732">Signal</keyword>
<feature type="domain" description="Copper acquisition factor BIM1-like" evidence="9">
    <location>
        <begin position="19"/>
        <end position="162"/>
    </location>
</feature>
<dbReference type="AlphaFoldDB" id="A0A1E3PHN5"/>
<evidence type="ECO:0000256" key="3">
    <source>
        <dbReference type="ARBA" id="ARBA00022622"/>
    </source>
</evidence>
<dbReference type="InterPro" id="IPR046936">
    <property type="entry name" value="BIM1-like"/>
</dbReference>
<keyword evidence="2" id="KW-1003">Cell membrane</keyword>
<dbReference type="Pfam" id="PF20238">
    <property type="entry name" value="BIM1-like_dom"/>
    <property type="match status" value="1"/>
</dbReference>
<dbReference type="PANTHER" id="PTHR34992:SF1">
    <property type="entry name" value="COPPER ACQUISITION FACTOR BIM1-LIKE DOMAIN-CONTAINING PROTEIN"/>
    <property type="match status" value="1"/>
</dbReference>
<dbReference type="GO" id="GO:0098552">
    <property type="term" value="C:side of membrane"/>
    <property type="evidence" value="ECO:0007669"/>
    <property type="project" value="UniProtKB-KW"/>
</dbReference>
<dbReference type="CDD" id="cd21176">
    <property type="entry name" value="LPMO_auxiliary-like"/>
    <property type="match status" value="1"/>
</dbReference>
<dbReference type="STRING" id="857566.A0A1E3PHN5"/>
<organism evidence="10 11">
    <name type="scientific">Nadsonia fulvescens var. elongata DSM 6958</name>
    <dbReference type="NCBI Taxonomy" id="857566"/>
    <lineage>
        <taxon>Eukaryota</taxon>
        <taxon>Fungi</taxon>
        <taxon>Dikarya</taxon>
        <taxon>Ascomycota</taxon>
        <taxon>Saccharomycotina</taxon>
        <taxon>Dipodascomycetes</taxon>
        <taxon>Dipodascales</taxon>
        <taxon>Dipodascales incertae sedis</taxon>
        <taxon>Nadsonia</taxon>
    </lineage>
</organism>
<evidence type="ECO:0000313" key="11">
    <source>
        <dbReference type="Proteomes" id="UP000095009"/>
    </source>
</evidence>
<evidence type="ECO:0000256" key="4">
    <source>
        <dbReference type="ARBA" id="ARBA00022729"/>
    </source>
</evidence>
<evidence type="ECO:0000256" key="7">
    <source>
        <dbReference type="ARBA" id="ARBA00023288"/>
    </source>
</evidence>
<feature type="signal peptide" evidence="8">
    <location>
        <begin position="1"/>
        <end position="20"/>
    </location>
</feature>
<keyword evidence="6" id="KW-0325">Glycoprotein</keyword>
<evidence type="ECO:0000256" key="1">
    <source>
        <dbReference type="ARBA" id="ARBA00004609"/>
    </source>
</evidence>
<dbReference type="GO" id="GO:0005886">
    <property type="term" value="C:plasma membrane"/>
    <property type="evidence" value="ECO:0007669"/>
    <property type="project" value="UniProtKB-SubCell"/>
</dbReference>
<evidence type="ECO:0000256" key="5">
    <source>
        <dbReference type="ARBA" id="ARBA00023136"/>
    </source>
</evidence>
<protein>
    <recommendedName>
        <fullName evidence="9">Copper acquisition factor BIM1-like domain-containing protein</fullName>
    </recommendedName>
</protein>
<keyword evidence="11" id="KW-1185">Reference proteome</keyword>
<name>A0A1E3PHN5_9ASCO</name>
<evidence type="ECO:0000256" key="8">
    <source>
        <dbReference type="SAM" id="SignalP"/>
    </source>
</evidence>
<keyword evidence="3" id="KW-0336">GPI-anchor</keyword>
<gene>
    <name evidence="10" type="ORF">NADFUDRAFT_46743</name>
</gene>
<feature type="chain" id="PRO_5009133872" description="Copper acquisition factor BIM1-like domain-containing protein" evidence="8">
    <location>
        <begin position="21"/>
        <end position="242"/>
    </location>
</feature>
<evidence type="ECO:0000259" key="9">
    <source>
        <dbReference type="Pfam" id="PF20238"/>
    </source>
</evidence>
<reference evidence="10 11" key="1">
    <citation type="journal article" date="2016" name="Proc. Natl. Acad. Sci. U.S.A.">
        <title>Comparative genomics of biotechnologically important yeasts.</title>
        <authorList>
            <person name="Riley R."/>
            <person name="Haridas S."/>
            <person name="Wolfe K.H."/>
            <person name="Lopes M.R."/>
            <person name="Hittinger C.T."/>
            <person name="Goeker M."/>
            <person name="Salamov A.A."/>
            <person name="Wisecaver J.H."/>
            <person name="Long T.M."/>
            <person name="Calvey C.H."/>
            <person name="Aerts A.L."/>
            <person name="Barry K.W."/>
            <person name="Choi C."/>
            <person name="Clum A."/>
            <person name="Coughlan A.Y."/>
            <person name="Deshpande S."/>
            <person name="Douglass A.P."/>
            <person name="Hanson S.J."/>
            <person name="Klenk H.-P."/>
            <person name="LaButti K.M."/>
            <person name="Lapidus A."/>
            <person name="Lindquist E.A."/>
            <person name="Lipzen A.M."/>
            <person name="Meier-Kolthoff J.P."/>
            <person name="Ohm R.A."/>
            <person name="Otillar R.P."/>
            <person name="Pangilinan J.L."/>
            <person name="Peng Y."/>
            <person name="Rokas A."/>
            <person name="Rosa C.A."/>
            <person name="Scheuner C."/>
            <person name="Sibirny A.A."/>
            <person name="Slot J.C."/>
            <person name="Stielow J.B."/>
            <person name="Sun H."/>
            <person name="Kurtzman C.P."/>
            <person name="Blackwell M."/>
            <person name="Grigoriev I.V."/>
            <person name="Jeffries T.W."/>
        </authorList>
    </citation>
    <scope>NUCLEOTIDE SEQUENCE [LARGE SCALE GENOMIC DNA]</scope>
    <source>
        <strain evidence="10 11">DSM 6958</strain>
    </source>
</reference>
<dbReference type="EMBL" id="KV454410">
    <property type="protein sequence ID" value="ODQ64923.1"/>
    <property type="molecule type" value="Genomic_DNA"/>
</dbReference>
<sequence length="242" mass="24202">MQYSITSIATLAALASLAQAHFSIVVPGSRGDNHDTQTTGPCGGAAAVSDANRVLFNPNGTPIDIISSHSQAVSYVKFCAGDASDCMSQADFNVTLVDPFLEIGAGDFCIPAVKIPSSIPKGTKGTIQFVMVATDGNLYNCIDVEISDKGITESDKCTNSSGVSANVLSRSGSVVIIPTSPAQSSAAHVHGSSNSTSMIMSASSTKSGASASASATAGAASFGYRQGLGAVAAAVGIAACLL</sequence>
<keyword evidence="7" id="KW-0449">Lipoprotein</keyword>
<dbReference type="Proteomes" id="UP000095009">
    <property type="component" value="Unassembled WGS sequence"/>
</dbReference>
<comment type="subcellular location">
    <subcellularLocation>
        <location evidence="1">Cell membrane</location>
        <topology evidence="1">Lipid-anchor</topology>
        <topology evidence="1">GPI-anchor</topology>
    </subcellularLocation>
</comment>
<proteinExistence type="predicted"/>
<evidence type="ECO:0000256" key="2">
    <source>
        <dbReference type="ARBA" id="ARBA00022475"/>
    </source>
</evidence>
<dbReference type="InterPro" id="IPR046530">
    <property type="entry name" value="BIM1-like_dom"/>
</dbReference>
<dbReference type="PANTHER" id="PTHR34992">
    <property type="entry name" value="HYPHAL ANASTAMOSIS-7 PROTEIN"/>
    <property type="match status" value="1"/>
</dbReference>
<accession>A0A1E3PHN5</accession>
<evidence type="ECO:0000313" key="10">
    <source>
        <dbReference type="EMBL" id="ODQ64923.1"/>
    </source>
</evidence>
<keyword evidence="5" id="KW-0472">Membrane</keyword>
<evidence type="ECO:0000256" key="6">
    <source>
        <dbReference type="ARBA" id="ARBA00023180"/>
    </source>
</evidence>